<accession>E9GDV6</accession>
<reference evidence="1 2" key="1">
    <citation type="journal article" date="2011" name="Science">
        <title>The ecoresponsive genome of Daphnia pulex.</title>
        <authorList>
            <person name="Colbourne J.K."/>
            <person name="Pfrender M.E."/>
            <person name="Gilbert D."/>
            <person name="Thomas W.K."/>
            <person name="Tucker A."/>
            <person name="Oakley T.H."/>
            <person name="Tokishita S."/>
            <person name="Aerts A."/>
            <person name="Arnold G.J."/>
            <person name="Basu M.K."/>
            <person name="Bauer D.J."/>
            <person name="Caceres C.E."/>
            <person name="Carmel L."/>
            <person name="Casola C."/>
            <person name="Choi J.H."/>
            <person name="Detter J.C."/>
            <person name="Dong Q."/>
            <person name="Dusheyko S."/>
            <person name="Eads B.D."/>
            <person name="Frohlich T."/>
            <person name="Geiler-Samerotte K.A."/>
            <person name="Gerlach D."/>
            <person name="Hatcher P."/>
            <person name="Jogdeo S."/>
            <person name="Krijgsveld J."/>
            <person name="Kriventseva E.V."/>
            <person name="Kultz D."/>
            <person name="Laforsch C."/>
            <person name="Lindquist E."/>
            <person name="Lopez J."/>
            <person name="Manak J.R."/>
            <person name="Muller J."/>
            <person name="Pangilinan J."/>
            <person name="Patwardhan R.P."/>
            <person name="Pitluck S."/>
            <person name="Pritham E.J."/>
            <person name="Rechtsteiner A."/>
            <person name="Rho M."/>
            <person name="Rogozin I.B."/>
            <person name="Sakarya O."/>
            <person name="Salamov A."/>
            <person name="Schaack S."/>
            <person name="Shapiro H."/>
            <person name="Shiga Y."/>
            <person name="Skalitzky C."/>
            <person name="Smith Z."/>
            <person name="Souvorov A."/>
            <person name="Sung W."/>
            <person name="Tang Z."/>
            <person name="Tsuchiya D."/>
            <person name="Tu H."/>
            <person name="Vos H."/>
            <person name="Wang M."/>
            <person name="Wolf Y.I."/>
            <person name="Yamagata H."/>
            <person name="Yamada T."/>
            <person name="Ye Y."/>
            <person name="Shaw J.R."/>
            <person name="Andrews J."/>
            <person name="Crease T.J."/>
            <person name="Tang H."/>
            <person name="Lucas S.M."/>
            <person name="Robertson H.M."/>
            <person name="Bork P."/>
            <person name="Koonin E.V."/>
            <person name="Zdobnov E.M."/>
            <person name="Grigoriev I.V."/>
            <person name="Lynch M."/>
            <person name="Boore J.L."/>
        </authorList>
    </citation>
    <scope>NUCLEOTIDE SEQUENCE [LARGE SCALE GENOMIC DNA]</scope>
</reference>
<dbReference type="EMBL" id="GL732540">
    <property type="protein sequence ID" value="EFX82149.1"/>
    <property type="molecule type" value="Genomic_DNA"/>
</dbReference>
<gene>
    <name evidence="1" type="ORF">DAPPUDRAFT_316748</name>
</gene>
<dbReference type="InParanoid" id="E9GDV6"/>
<keyword evidence="2" id="KW-1185">Reference proteome</keyword>
<evidence type="ECO:0000313" key="1">
    <source>
        <dbReference type="EMBL" id="EFX82149.1"/>
    </source>
</evidence>
<dbReference type="HOGENOM" id="CLU_2401864_0_0_1"/>
<dbReference type="KEGG" id="dpx:DAPPUDRAFT_316748"/>
<organism evidence="1 2">
    <name type="scientific">Daphnia pulex</name>
    <name type="common">Water flea</name>
    <dbReference type="NCBI Taxonomy" id="6669"/>
    <lineage>
        <taxon>Eukaryota</taxon>
        <taxon>Metazoa</taxon>
        <taxon>Ecdysozoa</taxon>
        <taxon>Arthropoda</taxon>
        <taxon>Crustacea</taxon>
        <taxon>Branchiopoda</taxon>
        <taxon>Diplostraca</taxon>
        <taxon>Cladocera</taxon>
        <taxon>Anomopoda</taxon>
        <taxon>Daphniidae</taxon>
        <taxon>Daphnia</taxon>
    </lineage>
</organism>
<proteinExistence type="predicted"/>
<protein>
    <submittedName>
        <fullName evidence="1">Uncharacterized protein</fullName>
    </submittedName>
</protein>
<evidence type="ECO:0000313" key="2">
    <source>
        <dbReference type="Proteomes" id="UP000000305"/>
    </source>
</evidence>
<dbReference type="AlphaFoldDB" id="E9GDV6"/>
<name>E9GDV6_DAPPU</name>
<dbReference type="Proteomes" id="UP000000305">
    <property type="component" value="Unassembled WGS sequence"/>
</dbReference>
<sequence length="93" mass="10612">MRKKVKYYHSQSQKPTGNFATSWINVIAPRINQGEVKIRTPQLETPKPQDILIDCFAGYILIWPTEILLAATNSFLKTSKSRVVALDGHFFHP</sequence>